<gene>
    <name evidence="1" type="ORF">WAE58_08025</name>
</gene>
<dbReference type="Gene3D" id="3.10.50.40">
    <property type="match status" value="1"/>
</dbReference>
<dbReference type="Proteomes" id="UP001378956">
    <property type="component" value="Unassembled WGS sequence"/>
</dbReference>
<comment type="caution">
    <text evidence="1">The sequence shown here is derived from an EMBL/GenBank/DDBJ whole genome shotgun (WGS) entry which is preliminary data.</text>
</comment>
<reference evidence="1 2" key="1">
    <citation type="submission" date="2024-03" db="EMBL/GenBank/DDBJ databases">
        <title>Sequence of Lycoming College Course Isolates.</title>
        <authorList>
            <person name="Plotts O."/>
            <person name="Newman J."/>
        </authorList>
    </citation>
    <scope>NUCLEOTIDE SEQUENCE [LARGE SCALE GENOMIC DNA]</scope>
    <source>
        <strain evidence="1 2">CJB-3</strain>
    </source>
</reference>
<dbReference type="Gene3D" id="2.40.10.330">
    <property type="match status" value="1"/>
</dbReference>
<dbReference type="RefSeq" id="WP_172662745.1">
    <property type="nucleotide sequence ID" value="NZ_CBFGNQ010000002.1"/>
</dbReference>
<evidence type="ECO:0008006" key="3">
    <source>
        <dbReference type="Google" id="ProtNLM"/>
    </source>
</evidence>
<dbReference type="SUPFAM" id="SSF54534">
    <property type="entry name" value="FKBP-like"/>
    <property type="match status" value="1"/>
</dbReference>
<dbReference type="InterPro" id="IPR048261">
    <property type="entry name" value="SlpA/SlyD-like_ins_sf"/>
</dbReference>
<accession>A0ABU8NJE1</accession>
<keyword evidence="2" id="KW-1185">Reference proteome</keyword>
<sequence>MENSRGEVLEDILDGLPINYLHGHGTIFPSLEAELKGLNEGEEKQIFLSKETGYQDLDDEFHIWVVVDKVRYASDEELEKGLNPVLSDGYCGPEGCC</sequence>
<dbReference type="EMBL" id="JBBEUB010000002">
    <property type="protein sequence ID" value="MEJ2902369.1"/>
    <property type="molecule type" value="Genomic_DNA"/>
</dbReference>
<proteinExistence type="predicted"/>
<organism evidence="1 2">
    <name type="scientific">Pedobacter panaciterrae</name>
    <dbReference type="NCBI Taxonomy" id="363849"/>
    <lineage>
        <taxon>Bacteria</taxon>
        <taxon>Pseudomonadati</taxon>
        <taxon>Bacteroidota</taxon>
        <taxon>Sphingobacteriia</taxon>
        <taxon>Sphingobacteriales</taxon>
        <taxon>Sphingobacteriaceae</taxon>
        <taxon>Pedobacter</taxon>
    </lineage>
</organism>
<evidence type="ECO:0000313" key="1">
    <source>
        <dbReference type="EMBL" id="MEJ2902369.1"/>
    </source>
</evidence>
<protein>
    <recommendedName>
        <fullName evidence="3">Peptidylprolyl isomerase</fullName>
    </recommendedName>
</protein>
<evidence type="ECO:0000313" key="2">
    <source>
        <dbReference type="Proteomes" id="UP001378956"/>
    </source>
</evidence>
<name>A0ABU8NJE1_9SPHI</name>
<dbReference type="InterPro" id="IPR046357">
    <property type="entry name" value="PPIase_dom_sf"/>
</dbReference>